<accession>A0ABS0B005</accession>
<dbReference type="CDD" id="cd08504">
    <property type="entry name" value="PBP2_OppA"/>
    <property type="match status" value="1"/>
</dbReference>
<evidence type="ECO:0000259" key="2">
    <source>
        <dbReference type="Pfam" id="PF00496"/>
    </source>
</evidence>
<dbReference type="Gene3D" id="3.10.105.10">
    <property type="entry name" value="Dipeptide-binding Protein, Domain 3"/>
    <property type="match status" value="1"/>
</dbReference>
<dbReference type="InterPro" id="IPR000914">
    <property type="entry name" value="SBP_5_dom"/>
</dbReference>
<sequence length="553" mass="63833">MHKRQKMKLSKVDAEKSTAWILLAILLIAGCLIFFQKCHFDKSEQTLRISLVSDVQSMDISQSHDTNSEQVISLVFEGLMRKDSNGVPQLALAKEVIISEDQKTYTFHLRETKWSDGTPLTAHDFEYSWKRSMDPHSKFVCRSPYYFYDIKKGKASLKGEVSSQEVGVRAIDPNTLVVDLEHPTPYFLELTTLSFFFPIPKHIAENNPKWGTTIPLICNGPFHPDHWKRNDSIHLTKNLHYWDCSHVYLDGISISIINDPLTTLFMFEKGELDWVGSPFVRVSYDTSSETLNQEYDDVLIYWFNINTQKYPFNHQKIRQALSYAIDRKSIVSNVFHQAGIPRASILPPAITLSEKPLFQDNDPNQAKKLFEEALYELNLTRKTFPEITLSYVANVEIHHRIAQAIQDQWRDALGIHKVTLKQTEWNIHYDALCRGDYDVGFLAWNVSVLDPIFILEIFRNRDNTNNTSFWEDPHYITLLDQAKASLSPVQRTHLLKQAEEHLLEQMPVIPICSLKKRFAKNPTLKGETLLPLQLIDFKSAYFETSPTVQAPFP</sequence>
<keyword evidence="1" id="KW-0472">Membrane</keyword>
<dbReference type="Pfam" id="PF00496">
    <property type="entry name" value="SBP_bac_5"/>
    <property type="match status" value="1"/>
</dbReference>
<organism evidence="3 4">
    <name type="scientific">Candidatus Neptunichlamydia vexilliferae</name>
    <dbReference type="NCBI Taxonomy" id="1651774"/>
    <lineage>
        <taxon>Bacteria</taxon>
        <taxon>Pseudomonadati</taxon>
        <taxon>Chlamydiota</taxon>
        <taxon>Chlamydiia</taxon>
        <taxon>Parachlamydiales</taxon>
        <taxon>Simkaniaceae</taxon>
        <taxon>Candidatus Neptunichlamydia</taxon>
    </lineage>
</organism>
<dbReference type="InterPro" id="IPR030678">
    <property type="entry name" value="Peptide/Ni-bd"/>
</dbReference>
<dbReference type="EMBL" id="JAAEJV010000036">
    <property type="protein sequence ID" value="MBF5059717.1"/>
    <property type="molecule type" value="Genomic_DNA"/>
</dbReference>
<evidence type="ECO:0000313" key="4">
    <source>
        <dbReference type="Proteomes" id="UP001194714"/>
    </source>
</evidence>
<dbReference type="InterPro" id="IPR039424">
    <property type="entry name" value="SBP_5"/>
</dbReference>
<comment type="caution">
    <text evidence="3">The sequence shown here is derived from an EMBL/GenBank/DDBJ whole genome shotgun (WGS) entry which is preliminary data.</text>
</comment>
<name>A0ABS0B005_9BACT</name>
<reference evidence="3 4" key="1">
    <citation type="submission" date="2020-01" db="EMBL/GenBank/DDBJ databases">
        <title>Draft genome sequence of Cand. Neptunochlamydia vexilliferae K9.</title>
        <authorList>
            <person name="Schulz F."/>
            <person name="Koestlbacher S."/>
            <person name="Wascher F."/>
            <person name="Pizzetti I."/>
            <person name="Horn M."/>
        </authorList>
    </citation>
    <scope>NUCLEOTIDE SEQUENCE [LARGE SCALE GENOMIC DNA]</scope>
    <source>
        <strain evidence="3 4">K9</strain>
    </source>
</reference>
<keyword evidence="4" id="KW-1185">Reference proteome</keyword>
<dbReference type="PROSITE" id="PS51257">
    <property type="entry name" value="PROKAR_LIPOPROTEIN"/>
    <property type="match status" value="1"/>
</dbReference>
<feature type="domain" description="Solute-binding protein family 5" evidence="2">
    <location>
        <begin position="89"/>
        <end position="465"/>
    </location>
</feature>
<dbReference type="Gene3D" id="3.40.190.10">
    <property type="entry name" value="Periplasmic binding protein-like II"/>
    <property type="match status" value="1"/>
</dbReference>
<dbReference type="PIRSF" id="PIRSF002741">
    <property type="entry name" value="MppA"/>
    <property type="match status" value="1"/>
</dbReference>
<keyword evidence="1" id="KW-1133">Transmembrane helix</keyword>
<gene>
    <name evidence="3" type="ORF">NEPTK9_001233</name>
</gene>
<keyword evidence="1" id="KW-0812">Transmembrane</keyword>
<proteinExistence type="predicted"/>
<protein>
    <submittedName>
        <fullName evidence="3">Oligopeptide-binding protein OppA</fullName>
    </submittedName>
</protein>
<evidence type="ECO:0000256" key="1">
    <source>
        <dbReference type="SAM" id="Phobius"/>
    </source>
</evidence>
<feature type="transmembrane region" description="Helical" evidence="1">
    <location>
        <begin position="20"/>
        <end position="36"/>
    </location>
</feature>
<dbReference type="Proteomes" id="UP001194714">
    <property type="component" value="Unassembled WGS sequence"/>
</dbReference>
<dbReference type="PANTHER" id="PTHR30290">
    <property type="entry name" value="PERIPLASMIC BINDING COMPONENT OF ABC TRANSPORTER"/>
    <property type="match status" value="1"/>
</dbReference>
<dbReference type="PANTHER" id="PTHR30290:SF83">
    <property type="entry name" value="ABC TRANSPORTER SUBSTRATE-BINDING PROTEIN"/>
    <property type="match status" value="1"/>
</dbReference>
<dbReference type="Gene3D" id="3.90.76.10">
    <property type="entry name" value="Dipeptide-binding Protein, Domain 1"/>
    <property type="match status" value="1"/>
</dbReference>
<dbReference type="SUPFAM" id="SSF53850">
    <property type="entry name" value="Periplasmic binding protein-like II"/>
    <property type="match status" value="1"/>
</dbReference>
<evidence type="ECO:0000313" key="3">
    <source>
        <dbReference type="EMBL" id="MBF5059717.1"/>
    </source>
</evidence>